<dbReference type="InterPro" id="IPR007353">
    <property type="entry name" value="DUF421"/>
</dbReference>
<evidence type="ECO:0000256" key="1">
    <source>
        <dbReference type="ARBA" id="ARBA00004651"/>
    </source>
</evidence>
<name>A0ABW0LUC3_9BACL</name>
<keyword evidence="5 8" id="KW-1133">Transmembrane helix</keyword>
<feature type="compositionally biased region" description="Polar residues" evidence="7">
    <location>
        <begin position="155"/>
        <end position="165"/>
    </location>
</feature>
<protein>
    <submittedName>
        <fullName evidence="10">YetF domain-containing protein</fullName>
    </submittedName>
</protein>
<proteinExistence type="inferred from homology"/>
<dbReference type="PANTHER" id="PTHR34582:SF6">
    <property type="entry name" value="UPF0702 TRANSMEMBRANE PROTEIN YCAP"/>
    <property type="match status" value="1"/>
</dbReference>
<evidence type="ECO:0000256" key="2">
    <source>
        <dbReference type="ARBA" id="ARBA00006448"/>
    </source>
</evidence>
<dbReference type="Proteomes" id="UP001596105">
    <property type="component" value="Unassembled WGS sequence"/>
</dbReference>
<dbReference type="Pfam" id="PF04239">
    <property type="entry name" value="DUF421"/>
    <property type="match status" value="1"/>
</dbReference>
<evidence type="ECO:0000256" key="7">
    <source>
        <dbReference type="SAM" id="MobiDB-lite"/>
    </source>
</evidence>
<dbReference type="EMBL" id="JBHSMH010000036">
    <property type="protein sequence ID" value="MFC5469469.1"/>
    <property type="molecule type" value="Genomic_DNA"/>
</dbReference>
<organism evidence="10 11">
    <name type="scientific">Cohnella suwonensis</name>
    <dbReference type="NCBI Taxonomy" id="696072"/>
    <lineage>
        <taxon>Bacteria</taxon>
        <taxon>Bacillati</taxon>
        <taxon>Bacillota</taxon>
        <taxon>Bacilli</taxon>
        <taxon>Bacillales</taxon>
        <taxon>Paenibacillaceae</taxon>
        <taxon>Cohnella</taxon>
    </lineage>
</organism>
<feature type="domain" description="YetF C-terminal" evidence="9">
    <location>
        <begin position="81"/>
        <end position="235"/>
    </location>
</feature>
<gene>
    <name evidence="10" type="ORF">ACFPPD_12120</name>
</gene>
<keyword evidence="11" id="KW-1185">Reference proteome</keyword>
<dbReference type="InterPro" id="IPR023090">
    <property type="entry name" value="UPF0702_alpha/beta_dom_sf"/>
</dbReference>
<feature type="region of interest" description="Disordered" evidence="7">
    <location>
        <begin position="152"/>
        <end position="180"/>
    </location>
</feature>
<evidence type="ECO:0000256" key="4">
    <source>
        <dbReference type="ARBA" id="ARBA00022692"/>
    </source>
</evidence>
<accession>A0ABW0LUC3</accession>
<comment type="caution">
    <text evidence="10">The sequence shown here is derived from an EMBL/GenBank/DDBJ whole genome shotgun (WGS) entry which is preliminary data.</text>
</comment>
<feature type="transmembrane region" description="Helical" evidence="8">
    <location>
        <begin position="6"/>
        <end position="25"/>
    </location>
</feature>
<keyword evidence="6 8" id="KW-0472">Membrane</keyword>
<evidence type="ECO:0000313" key="11">
    <source>
        <dbReference type="Proteomes" id="UP001596105"/>
    </source>
</evidence>
<dbReference type="RefSeq" id="WP_209750396.1">
    <property type="nucleotide sequence ID" value="NZ_JBHSMH010000036.1"/>
</dbReference>
<dbReference type="Gene3D" id="3.30.240.20">
    <property type="entry name" value="bsu07140 like domains"/>
    <property type="match status" value="2"/>
</dbReference>
<keyword evidence="4 8" id="KW-0812">Transmembrane</keyword>
<comment type="similarity">
    <text evidence="2">Belongs to the UPF0702 family.</text>
</comment>
<feature type="transmembrane region" description="Helical" evidence="8">
    <location>
        <begin position="32"/>
        <end position="51"/>
    </location>
</feature>
<evidence type="ECO:0000313" key="10">
    <source>
        <dbReference type="EMBL" id="MFC5469469.1"/>
    </source>
</evidence>
<evidence type="ECO:0000256" key="6">
    <source>
        <dbReference type="ARBA" id="ARBA00023136"/>
    </source>
</evidence>
<keyword evidence="3" id="KW-1003">Cell membrane</keyword>
<evidence type="ECO:0000256" key="5">
    <source>
        <dbReference type="ARBA" id="ARBA00022989"/>
    </source>
</evidence>
<dbReference type="PANTHER" id="PTHR34582">
    <property type="entry name" value="UPF0702 TRANSMEMBRANE PROTEIN YCAP"/>
    <property type="match status" value="1"/>
</dbReference>
<comment type="subcellular location">
    <subcellularLocation>
        <location evidence="1">Cell membrane</location>
        <topology evidence="1">Multi-pass membrane protein</topology>
    </subcellularLocation>
</comment>
<sequence length="246" mass="28350">MELAGILLRTLFMYFFIFLIMRMMGKREIGKLSVFDLVISIMIAEIAVIVIETTDKSLYLAVAPIVLLMVVQMGIAFASLKSRKIRLLVDGKPSVIIRDGRLNRKEMLKQRYNLDDLMLQLRENQVTNIDEVELAVLESTGKLSVIVREQHGNRTESTTHLQSSPGAERESNEEEYAKTSNSPKYRYELLPLPLILDGQVQDDNLEKIGKTRFWLKSELGRYDVENFKTVFFCSIDHRGKLYVDRK</sequence>
<reference evidence="11" key="1">
    <citation type="journal article" date="2019" name="Int. J. Syst. Evol. Microbiol.">
        <title>The Global Catalogue of Microorganisms (GCM) 10K type strain sequencing project: providing services to taxonomists for standard genome sequencing and annotation.</title>
        <authorList>
            <consortium name="The Broad Institute Genomics Platform"/>
            <consortium name="The Broad Institute Genome Sequencing Center for Infectious Disease"/>
            <person name="Wu L."/>
            <person name="Ma J."/>
        </authorList>
    </citation>
    <scope>NUCLEOTIDE SEQUENCE [LARGE SCALE GENOMIC DNA]</scope>
    <source>
        <strain evidence="11">CCUG 57113</strain>
    </source>
</reference>
<evidence type="ECO:0000256" key="8">
    <source>
        <dbReference type="SAM" id="Phobius"/>
    </source>
</evidence>
<feature type="transmembrane region" description="Helical" evidence="8">
    <location>
        <begin position="57"/>
        <end position="78"/>
    </location>
</feature>
<evidence type="ECO:0000256" key="3">
    <source>
        <dbReference type="ARBA" id="ARBA00022475"/>
    </source>
</evidence>
<evidence type="ECO:0000259" key="9">
    <source>
        <dbReference type="Pfam" id="PF04239"/>
    </source>
</evidence>